<evidence type="ECO:0000256" key="1">
    <source>
        <dbReference type="SAM" id="MobiDB-lite"/>
    </source>
</evidence>
<comment type="caution">
    <text evidence="4">The sequence shown here is derived from an EMBL/GenBank/DDBJ whole genome shotgun (WGS) entry which is preliminary data.</text>
</comment>
<feature type="compositionally biased region" description="Acidic residues" evidence="1">
    <location>
        <begin position="605"/>
        <end position="624"/>
    </location>
</feature>
<feature type="compositionally biased region" description="Acidic residues" evidence="1">
    <location>
        <begin position="436"/>
        <end position="500"/>
    </location>
</feature>
<dbReference type="InterPro" id="IPR008906">
    <property type="entry name" value="HATC_C_dom"/>
</dbReference>
<feature type="compositionally biased region" description="Basic and acidic residues" evidence="1">
    <location>
        <begin position="31"/>
        <end position="40"/>
    </location>
</feature>
<dbReference type="EMBL" id="JAGKQM010000015">
    <property type="protein sequence ID" value="KAH0880574.1"/>
    <property type="molecule type" value="Genomic_DNA"/>
</dbReference>
<feature type="compositionally biased region" description="Acidic residues" evidence="1">
    <location>
        <begin position="955"/>
        <end position="972"/>
    </location>
</feature>
<proteinExistence type="predicted"/>
<keyword evidence="5" id="KW-1185">Reference proteome</keyword>
<accession>A0ABQ7ZJZ7</accession>
<reference evidence="4 5" key="1">
    <citation type="submission" date="2021-05" db="EMBL/GenBank/DDBJ databases">
        <title>Genome Assembly of Synthetic Allotetraploid Brassica napus Reveals Homoeologous Exchanges between Subgenomes.</title>
        <authorList>
            <person name="Davis J.T."/>
        </authorList>
    </citation>
    <scope>NUCLEOTIDE SEQUENCE [LARGE SCALE GENOMIC DNA]</scope>
    <source>
        <strain evidence="5">cv. Da-Ae</strain>
        <tissue evidence="4">Seedling</tissue>
    </source>
</reference>
<organism evidence="4 5">
    <name type="scientific">Brassica napus</name>
    <name type="common">Rape</name>
    <dbReference type="NCBI Taxonomy" id="3708"/>
    <lineage>
        <taxon>Eukaryota</taxon>
        <taxon>Viridiplantae</taxon>
        <taxon>Streptophyta</taxon>
        <taxon>Embryophyta</taxon>
        <taxon>Tracheophyta</taxon>
        <taxon>Spermatophyta</taxon>
        <taxon>Magnoliopsida</taxon>
        <taxon>eudicotyledons</taxon>
        <taxon>Gunneridae</taxon>
        <taxon>Pentapetalae</taxon>
        <taxon>rosids</taxon>
        <taxon>malvids</taxon>
        <taxon>Brassicales</taxon>
        <taxon>Brassicaceae</taxon>
        <taxon>Brassiceae</taxon>
        <taxon>Brassica</taxon>
    </lineage>
</organism>
<dbReference type="PANTHER" id="PTHR23272">
    <property type="entry name" value="BED FINGER-RELATED"/>
    <property type="match status" value="1"/>
</dbReference>
<evidence type="ECO:0000259" key="2">
    <source>
        <dbReference type="Pfam" id="PF05699"/>
    </source>
</evidence>
<dbReference type="Pfam" id="PF05699">
    <property type="entry name" value="Dimer_Tnp_hAT"/>
    <property type="match status" value="2"/>
</dbReference>
<protein>
    <submittedName>
        <fullName evidence="4">Uncharacterized protein</fullName>
    </submittedName>
</protein>
<dbReference type="PANTHER" id="PTHR23272:SF135">
    <property type="entry name" value="ZINC FINGER BED DOMAIN-CONTAINING PROTEIN DAYSLEEPER-LIKE"/>
    <property type="match status" value="1"/>
</dbReference>
<sequence length="1068" mass="123588">IFPRKSNTENPSLSPPKHMDNRDLASGSCSEMRKKLKLDDHEEEVDYSRPSPADPEKEAFNALARFFVRSGVNPNFRPTVSILQKEVLEIHQECKEKAKDFLKSFQGKLTLSYEWIVLGHGWTRDSVKGPVLHEGFVCITAHDWKVRRWILGYASEVDVVALDDQGFEIEGKVSTLLLPNEEGFDEETLGGFKRGLEERGDSSIVPPVFPVYCCADLFRLMVHHVFNDFSGKLLEDLRMIVGWGKCSSENWNLWVSNLQRAVDMKNEDEFSKDEIYDDYDKPSDEEWVKIETFARLVGCMYKVAVELFEGGYSTSNVYFYLLAELKVMLEKELEGADSDYFRCNAKWMLKRFDKYWDHMFLVLATASVLDPRFKMKYLEFYCSKNKVCDEASKAETVLDYLRSLYARYAASDICQKPICSVAKVDSKEEGENGDGGGEEDHDEIQDGEEDYDEEQGEDEEDYDEELGEGEEDCEDDEEEEYDEEEDGEEKYDPDSSEEAEREARKTREKKTDACKDFAFFQEFLKFEGSAREFGESELDCYLREPVMEWNKDFKALDWWREEGHKYPVLSRVSRDILSIPISRATSYYAYGMDRREPPAFVVSLEAEEEEEEDDDDDDMVEDEADGGHNPISNWLGITPASIRKEVLKIHEERKVKAKSFLKDFQGKLTLSYEWLLLNNQGYYRGPIKHEDFTCLAAHFIDDSWKVRKWILGYTIDASIPLDDVYIHHFRTAVQSFEIVGKVSTILLPNHEDFDENTVDAIRKCAGEGGVDFVRGASYVGWVGEVFIAQLDLKLYHYQRAVDMHKEDAFSKDEIYDDYDKPSDEEWKVAKELFEEGWSTSNVYFHLLAELKVMLKKEVDGGGGGSDYFLRKGKKLLKIFDRYWSRMFLVLAAACVLDPRFKMKFVEFYCSKKIEDDEGSNAEAVLDYLRSLFARYAASDIFKKPICSVDTFDHEVDEEDEDEDYGDDGEEADKEEKESGESELDAYLQEPIMEWNKDFKALKWWKEKSQTYPVLSRVARDILSIPISRATSYDAYVTDKREPPENVLSMDAKAANAVMCGRSWLPLIR</sequence>
<feature type="domain" description="HAT C-terminal dimerisation" evidence="2">
    <location>
        <begin position="982"/>
        <end position="1064"/>
    </location>
</feature>
<name>A0ABQ7ZJZ7_BRANA</name>
<dbReference type="InterPro" id="IPR025525">
    <property type="entry name" value="hAT-like_transposase_RNase-H"/>
</dbReference>
<dbReference type="SUPFAM" id="SSF53098">
    <property type="entry name" value="Ribonuclease H-like"/>
    <property type="match status" value="2"/>
</dbReference>
<feature type="region of interest" description="Disordered" evidence="1">
    <location>
        <begin position="425"/>
        <end position="507"/>
    </location>
</feature>
<evidence type="ECO:0000313" key="4">
    <source>
        <dbReference type="EMBL" id="KAH0880574.1"/>
    </source>
</evidence>
<dbReference type="Pfam" id="PF14372">
    <property type="entry name" value="hAT-like_RNase-H"/>
    <property type="match status" value="2"/>
</dbReference>
<feature type="region of interest" description="Disordered" evidence="1">
    <location>
        <begin position="1"/>
        <end position="54"/>
    </location>
</feature>
<feature type="domain" description="hAT-like transposase RNase-H fold" evidence="3">
    <location>
        <begin position="311"/>
        <end position="408"/>
    </location>
</feature>
<feature type="domain" description="HAT C-terminal dimerisation" evidence="2">
    <location>
        <begin position="537"/>
        <end position="607"/>
    </location>
</feature>
<gene>
    <name evidence="4" type="ORF">HID58_067968</name>
</gene>
<evidence type="ECO:0000313" key="5">
    <source>
        <dbReference type="Proteomes" id="UP000824890"/>
    </source>
</evidence>
<dbReference type="Proteomes" id="UP000824890">
    <property type="component" value="Unassembled WGS sequence"/>
</dbReference>
<feature type="region of interest" description="Disordered" evidence="1">
    <location>
        <begin position="955"/>
        <end position="982"/>
    </location>
</feature>
<dbReference type="InterPro" id="IPR012337">
    <property type="entry name" value="RNaseH-like_sf"/>
</dbReference>
<feature type="domain" description="hAT-like transposase RNase-H fold" evidence="3">
    <location>
        <begin position="837"/>
        <end position="935"/>
    </location>
</feature>
<feature type="region of interest" description="Disordered" evidence="1">
    <location>
        <begin position="605"/>
        <end position="626"/>
    </location>
</feature>
<evidence type="ECO:0000259" key="3">
    <source>
        <dbReference type="Pfam" id="PF14372"/>
    </source>
</evidence>
<feature type="non-terminal residue" evidence="4">
    <location>
        <position position="1"/>
    </location>
</feature>